<accession>A0A2R8BSW4</accession>
<dbReference type="Pfam" id="PF13469">
    <property type="entry name" value="Sulfotransfer_3"/>
    <property type="match status" value="1"/>
</dbReference>
<protein>
    <recommendedName>
        <fullName evidence="3">Sulfotransferase domain-containing protein</fullName>
    </recommendedName>
</protein>
<keyword evidence="2" id="KW-1185">Reference proteome</keyword>
<sequence length="346" mass="39981">MIDRLQSIVPIRKANSGYFHYRTNKWRFDRRFHDGAPVAIDRPVFLIGTQNGGLTLLARILHRHTHAISVTGDHRYWAGEDEAQDALADILPEDFGWRRIDLPGYPDRDHSWVYGNDDFLPFYRRKADELDPAQGARYRRVLQGILRQHGSDKRFIDKSQSLTLRVGAVHRALSEHRPFFVLISRDPYAVVWGQATRNGVLSKLDVPIEQKVVLAAQHWRNSMQAALDDAADQAEVQLRHWQFESILREPDRIVREICDFAELPWESKILPSANDNIPWGSRSDAFNKRKWYPLRPGVNDRYRAELPDWAAETIHELCGDIGERFGYEAPDVLRRAEDSSLQAGID</sequence>
<organism evidence="1 2">
    <name type="scientific">Palleronia abyssalis</name>
    <dbReference type="NCBI Taxonomy" id="1501240"/>
    <lineage>
        <taxon>Bacteria</taxon>
        <taxon>Pseudomonadati</taxon>
        <taxon>Pseudomonadota</taxon>
        <taxon>Alphaproteobacteria</taxon>
        <taxon>Rhodobacterales</taxon>
        <taxon>Roseobacteraceae</taxon>
        <taxon>Palleronia</taxon>
    </lineage>
</organism>
<name>A0A2R8BSW4_9RHOB</name>
<evidence type="ECO:0000313" key="1">
    <source>
        <dbReference type="EMBL" id="SPJ23215.1"/>
    </source>
</evidence>
<evidence type="ECO:0008006" key="3">
    <source>
        <dbReference type="Google" id="ProtNLM"/>
    </source>
</evidence>
<evidence type="ECO:0000313" key="2">
    <source>
        <dbReference type="Proteomes" id="UP000244912"/>
    </source>
</evidence>
<dbReference type="AlphaFoldDB" id="A0A2R8BSW4"/>
<gene>
    <name evidence="1" type="ORF">PAA8504_01021</name>
</gene>
<reference evidence="1 2" key="1">
    <citation type="submission" date="2018-03" db="EMBL/GenBank/DDBJ databases">
        <authorList>
            <person name="Keele B.F."/>
        </authorList>
    </citation>
    <scope>NUCLEOTIDE SEQUENCE [LARGE SCALE GENOMIC DNA]</scope>
    <source>
        <strain evidence="1 2">CECT 8504</strain>
    </source>
</reference>
<dbReference type="EMBL" id="ONZF01000002">
    <property type="protein sequence ID" value="SPJ23215.1"/>
    <property type="molecule type" value="Genomic_DNA"/>
</dbReference>
<dbReference type="RefSeq" id="WP_108893073.1">
    <property type="nucleotide sequence ID" value="NZ_ONZF01000002.1"/>
</dbReference>
<dbReference type="InterPro" id="IPR027417">
    <property type="entry name" value="P-loop_NTPase"/>
</dbReference>
<dbReference type="Gene3D" id="3.40.50.300">
    <property type="entry name" value="P-loop containing nucleotide triphosphate hydrolases"/>
    <property type="match status" value="1"/>
</dbReference>
<dbReference type="SUPFAM" id="SSF52540">
    <property type="entry name" value="P-loop containing nucleoside triphosphate hydrolases"/>
    <property type="match status" value="1"/>
</dbReference>
<proteinExistence type="predicted"/>
<dbReference type="OrthoDB" id="7874630at2"/>
<dbReference type="Proteomes" id="UP000244912">
    <property type="component" value="Unassembled WGS sequence"/>
</dbReference>